<sequence>MEKTDKQAISLLIIFALLMLASVTMPSKAANNPISNEQGVFKLAVKPAREATHIFPIAQQCLIGSDIHMHLSQ</sequence>
<keyword evidence="1" id="KW-0732">Signal</keyword>
<evidence type="ECO:0008006" key="4">
    <source>
        <dbReference type="Google" id="ProtNLM"/>
    </source>
</evidence>
<reference evidence="2 3" key="1">
    <citation type="submission" date="2023-08" db="EMBL/GenBank/DDBJ databases">
        <title>Pseudoalteromonas haloplanktis LL1 genome.</title>
        <authorList>
            <person name="Wu S."/>
        </authorList>
    </citation>
    <scope>NUCLEOTIDE SEQUENCE [LARGE SCALE GENOMIC DNA]</scope>
    <source>
        <strain evidence="2 3">LL1</strain>
    </source>
</reference>
<protein>
    <recommendedName>
        <fullName evidence="4">Secreted protein</fullName>
    </recommendedName>
</protein>
<evidence type="ECO:0000313" key="2">
    <source>
        <dbReference type="EMBL" id="MDQ9093421.1"/>
    </source>
</evidence>
<dbReference type="RefSeq" id="WP_016709102.1">
    <property type="nucleotide sequence ID" value="NZ_JAVIFY010000015.1"/>
</dbReference>
<gene>
    <name evidence="2" type="ORF">RC083_17720</name>
</gene>
<organism evidence="2 3">
    <name type="scientific">Pseudoalteromonas haloplanktis</name>
    <name type="common">Alteromonas haloplanktis</name>
    <dbReference type="NCBI Taxonomy" id="228"/>
    <lineage>
        <taxon>Bacteria</taxon>
        <taxon>Pseudomonadati</taxon>
        <taxon>Pseudomonadota</taxon>
        <taxon>Gammaproteobacteria</taxon>
        <taxon>Alteromonadales</taxon>
        <taxon>Pseudoalteromonadaceae</taxon>
        <taxon>Pseudoalteromonas</taxon>
    </lineage>
</organism>
<proteinExistence type="predicted"/>
<evidence type="ECO:0000313" key="3">
    <source>
        <dbReference type="Proteomes" id="UP001226574"/>
    </source>
</evidence>
<feature type="chain" id="PRO_5045134702" description="Secreted protein" evidence="1">
    <location>
        <begin position="30"/>
        <end position="73"/>
    </location>
</feature>
<evidence type="ECO:0000256" key="1">
    <source>
        <dbReference type="SAM" id="SignalP"/>
    </source>
</evidence>
<name>A0ABU1BI40_PSEHA</name>
<feature type="signal peptide" evidence="1">
    <location>
        <begin position="1"/>
        <end position="29"/>
    </location>
</feature>
<dbReference type="EMBL" id="JAVIFY010000015">
    <property type="protein sequence ID" value="MDQ9093421.1"/>
    <property type="molecule type" value="Genomic_DNA"/>
</dbReference>
<accession>A0ABU1BI40</accession>
<keyword evidence="3" id="KW-1185">Reference proteome</keyword>
<dbReference type="Proteomes" id="UP001226574">
    <property type="component" value="Unassembled WGS sequence"/>
</dbReference>
<comment type="caution">
    <text evidence="2">The sequence shown here is derived from an EMBL/GenBank/DDBJ whole genome shotgun (WGS) entry which is preliminary data.</text>
</comment>